<dbReference type="STRING" id="43041.A0A182K1Y4"/>
<organism evidence="6 7">
    <name type="scientific">Anopheles christyi</name>
    <dbReference type="NCBI Taxonomy" id="43041"/>
    <lineage>
        <taxon>Eukaryota</taxon>
        <taxon>Metazoa</taxon>
        <taxon>Ecdysozoa</taxon>
        <taxon>Arthropoda</taxon>
        <taxon>Hexapoda</taxon>
        <taxon>Insecta</taxon>
        <taxon>Pterygota</taxon>
        <taxon>Neoptera</taxon>
        <taxon>Endopterygota</taxon>
        <taxon>Diptera</taxon>
        <taxon>Nematocera</taxon>
        <taxon>Culicoidea</taxon>
        <taxon>Culicidae</taxon>
        <taxon>Anophelinae</taxon>
        <taxon>Anopheles</taxon>
    </lineage>
</organism>
<dbReference type="PANTHER" id="PTHR16650:SF6">
    <property type="entry name" value="GH21622P"/>
    <property type="match status" value="1"/>
</dbReference>
<feature type="region of interest" description="Disordered" evidence="4">
    <location>
        <begin position="319"/>
        <end position="365"/>
    </location>
</feature>
<dbReference type="InterPro" id="IPR028933">
    <property type="entry name" value="Lebercilin_dom"/>
</dbReference>
<keyword evidence="7" id="KW-1185">Reference proteome</keyword>
<dbReference type="PANTHER" id="PTHR16650">
    <property type="entry name" value="C21ORF13-RELATED"/>
    <property type="match status" value="1"/>
</dbReference>
<feature type="region of interest" description="Disordered" evidence="4">
    <location>
        <begin position="241"/>
        <end position="287"/>
    </location>
</feature>
<evidence type="ECO:0000256" key="4">
    <source>
        <dbReference type="SAM" id="MobiDB-lite"/>
    </source>
</evidence>
<protein>
    <submittedName>
        <fullName evidence="6">Lebercilin domain-containing protein</fullName>
    </submittedName>
</protein>
<dbReference type="GO" id="GO:0005930">
    <property type="term" value="C:axoneme"/>
    <property type="evidence" value="ECO:0007669"/>
    <property type="project" value="TreeGrafter"/>
</dbReference>
<feature type="compositionally biased region" description="Basic and acidic residues" evidence="4">
    <location>
        <begin position="549"/>
        <end position="560"/>
    </location>
</feature>
<evidence type="ECO:0000256" key="1">
    <source>
        <dbReference type="ARBA" id="ARBA00010229"/>
    </source>
</evidence>
<reference evidence="7" key="1">
    <citation type="submission" date="2013-03" db="EMBL/GenBank/DDBJ databases">
        <title>The Genome Sequence of Anopheles christyi ACHKN1017.</title>
        <authorList>
            <consortium name="The Broad Institute Genomics Platform"/>
            <person name="Neafsey D.E."/>
            <person name="Besansky N."/>
            <person name="Walker B."/>
            <person name="Young S.K."/>
            <person name="Zeng Q."/>
            <person name="Gargeya S."/>
            <person name="Fitzgerald M."/>
            <person name="Haas B."/>
            <person name="Abouelleil A."/>
            <person name="Allen A.W."/>
            <person name="Alvarado L."/>
            <person name="Arachchi H.M."/>
            <person name="Berlin A.M."/>
            <person name="Chapman S.B."/>
            <person name="Gainer-Dewar J."/>
            <person name="Goldberg J."/>
            <person name="Griggs A."/>
            <person name="Gujja S."/>
            <person name="Hansen M."/>
            <person name="Howarth C."/>
            <person name="Imamovic A."/>
            <person name="Ireland A."/>
            <person name="Larimer J."/>
            <person name="McCowan C."/>
            <person name="Murphy C."/>
            <person name="Pearson M."/>
            <person name="Poon T.W."/>
            <person name="Priest M."/>
            <person name="Roberts A."/>
            <person name="Saif S."/>
            <person name="Shea T."/>
            <person name="Sisk P."/>
            <person name="Sykes S."/>
            <person name="Wortman J."/>
            <person name="Nusbaum C."/>
            <person name="Birren B."/>
        </authorList>
    </citation>
    <scope>NUCLEOTIDE SEQUENCE [LARGE SCALE GENOMIC DNA]</scope>
    <source>
        <strain evidence="7">ACHKN1017</strain>
    </source>
</reference>
<dbReference type="Pfam" id="PF15619">
    <property type="entry name" value="Lebercilin"/>
    <property type="match status" value="1"/>
</dbReference>
<proteinExistence type="inferred from homology"/>
<feature type="region of interest" description="Disordered" evidence="4">
    <location>
        <begin position="535"/>
        <end position="560"/>
    </location>
</feature>
<feature type="region of interest" description="Disordered" evidence="4">
    <location>
        <begin position="455"/>
        <end position="506"/>
    </location>
</feature>
<dbReference type="InterPro" id="IPR026188">
    <property type="entry name" value="Lebercilin-like"/>
</dbReference>
<evidence type="ECO:0000256" key="2">
    <source>
        <dbReference type="ARBA" id="ARBA00023054"/>
    </source>
</evidence>
<evidence type="ECO:0000313" key="7">
    <source>
        <dbReference type="Proteomes" id="UP000075881"/>
    </source>
</evidence>
<sequence>MQSMESLYSNSSKFSALHRRKVAARQPGMVLASDSDVRHRVMSARVLRLKQLQNQLEAANMVIAELTKDNRVLKSVQKRQDSALSKYVNSNAELPKLLNSHAEEIRTWQTKYRNLQNQNKELVSKLKAKDAHILTITDQNKHLVQLNKDKHLEERERLADRVRYLENRLMEKDNDAKLLSRRIQLDSKNFKAQLQQELLKQRELAQKLERTQHEVNRLSSVIEIYEKRTPSTLLKNSNFLMKTSKPSSGQQQQQQQPPPQMIRYGNGTSHKSPFPNFSEPSPVTNLDMSPKVKQTVHEGGEGDKSPTPSPRILEPLSLRDEEIHSVSQNSSKHRKKHGSRKQRAEAQSDEASTNGKPEEHQYDEGMCSEFNQYALEQEAEFDKAIASELFRLQTEMGPGAKKLLKNQNVKRYSATTETSYEDDYETDLSPEKSADHLSEIFEHKAHISEIEEQFREVSSSATTNGYSTAKDSVKGGGRSMKKRVIHSSETNDSDSVESGSRSSAAKDLEMMKQEMHQSILKKEALLDTFCDELQHGKEPAKAPPSLNRPKLDNTKRVQIDPKKKQNLLEVLKAIDGDSFEK</sequence>
<keyword evidence="2 3" id="KW-0175">Coiled coil</keyword>
<evidence type="ECO:0000259" key="5">
    <source>
        <dbReference type="Pfam" id="PF15619"/>
    </source>
</evidence>
<feature type="compositionally biased region" description="Polar residues" evidence="4">
    <location>
        <begin position="456"/>
        <end position="470"/>
    </location>
</feature>
<dbReference type="VEuPathDB" id="VectorBase:ACHR004768"/>
<accession>A0A182K1Y4</accession>
<feature type="compositionally biased region" description="Basic residues" evidence="4">
    <location>
        <begin position="331"/>
        <end position="341"/>
    </location>
</feature>
<evidence type="ECO:0000256" key="3">
    <source>
        <dbReference type="SAM" id="Coils"/>
    </source>
</evidence>
<evidence type="ECO:0000313" key="6">
    <source>
        <dbReference type="EnsemblMetazoa" id="ACHR004768-PA"/>
    </source>
</evidence>
<dbReference type="GO" id="GO:0042073">
    <property type="term" value="P:intraciliary transport"/>
    <property type="evidence" value="ECO:0007669"/>
    <property type="project" value="TreeGrafter"/>
</dbReference>
<reference evidence="6" key="2">
    <citation type="submission" date="2020-05" db="UniProtKB">
        <authorList>
            <consortium name="EnsemblMetazoa"/>
        </authorList>
    </citation>
    <scope>IDENTIFICATION</scope>
    <source>
        <strain evidence="6">ACHKN1017</strain>
    </source>
</reference>
<dbReference type="Proteomes" id="UP000075881">
    <property type="component" value="Unassembled WGS sequence"/>
</dbReference>
<name>A0A182K1Y4_9DIPT</name>
<dbReference type="EnsemblMetazoa" id="ACHR004768-RA">
    <property type="protein sequence ID" value="ACHR004768-PA"/>
    <property type="gene ID" value="ACHR004768"/>
</dbReference>
<feature type="compositionally biased region" description="Polar residues" evidence="4">
    <location>
        <begin position="278"/>
        <end position="287"/>
    </location>
</feature>
<feature type="coiled-coil region" evidence="3">
    <location>
        <begin position="98"/>
        <end position="228"/>
    </location>
</feature>
<feature type="domain" description="Lebercilin" evidence="5">
    <location>
        <begin position="37"/>
        <end position="227"/>
    </location>
</feature>
<comment type="similarity">
    <text evidence="1">Belongs to the LCA5 family.</text>
</comment>
<dbReference type="AlphaFoldDB" id="A0A182K1Y4"/>